<dbReference type="SUPFAM" id="SSF53850">
    <property type="entry name" value="Periplasmic binding protein-like II"/>
    <property type="match status" value="1"/>
</dbReference>
<gene>
    <name evidence="7" type="ORF">ACFPIJ_01750</name>
</gene>
<dbReference type="PANTHER" id="PTHR43649:SF28">
    <property type="entry name" value="BINDING PROTEIN COMPONENT OF ABC SUGAR TRANSPORTER-RELATED"/>
    <property type="match status" value="1"/>
</dbReference>
<evidence type="ECO:0000256" key="3">
    <source>
        <dbReference type="ARBA" id="ARBA00022448"/>
    </source>
</evidence>
<dbReference type="PROSITE" id="PS51257">
    <property type="entry name" value="PROKAR_LIPOPROTEIN"/>
    <property type="match status" value="1"/>
</dbReference>
<protein>
    <recommendedName>
        <fullName evidence="6">Probable sugar-binding periplasmic protein</fullName>
    </recommendedName>
</protein>
<accession>A0ABV9VJJ0</accession>
<proteinExistence type="inferred from homology"/>
<dbReference type="PANTHER" id="PTHR43649">
    <property type="entry name" value="ARABINOSE-BINDING PROTEIN-RELATED"/>
    <property type="match status" value="1"/>
</dbReference>
<keyword evidence="3" id="KW-0813">Transport</keyword>
<evidence type="ECO:0000256" key="1">
    <source>
        <dbReference type="ARBA" id="ARBA00004196"/>
    </source>
</evidence>
<evidence type="ECO:0000313" key="8">
    <source>
        <dbReference type="Proteomes" id="UP001595912"/>
    </source>
</evidence>
<sequence length="415" mass="44111">MGLSRRNLLIAGGLTIGLSACSVTGDGTADDGSGKVEVFSWWAGPGEKEGLEALVADFRQRNPGIEFDNAAVAGGAGTIARTVLATRLENNDPPDSYQVHAGLELDSDIEAGYVEDIRYLYDQQHWRDRLPKGLVEALTFDGKIYSVPVNIHRANLLWHNPALLKARGLTPPTSWAQFLTQAATLKAAGILPLSIGPAWTQKHLLECVLLGELGADGYTGLWNGTTDWKAAATQEALALFVRVLDQSDIATAAGDWQPALDKVVAGTAAYNVMGDWADAYLRTKGLVFQEGYSVAASPGSDKVYDFLSDSFTLPKGAPRRRAAEQWLIECGSVSGQDAFNPQKGSVPARLDADKAKYTGYLALAIAEWTDSATRVVGSLTHGVVAGTVRSAAVDAALALFVQDRDTMKFAAAAGG</sequence>
<evidence type="ECO:0000313" key="7">
    <source>
        <dbReference type="EMBL" id="MFC4996546.1"/>
    </source>
</evidence>
<dbReference type="InterPro" id="IPR006059">
    <property type="entry name" value="SBP"/>
</dbReference>
<name>A0ABV9VJJ0_9ACTN</name>
<dbReference type="Gene3D" id="3.40.190.10">
    <property type="entry name" value="Periplasmic binding protein-like II"/>
    <property type="match status" value="2"/>
</dbReference>
<reference evidence="8" key="1">
    <citation type="journal article" date="2019" name="Int. J. Syst. Evol. Microbiol.">
        <title>The Global Catalogue of Microorganisms (GCM) 10K type strain sequencing project: providing services to taxonomists for standard genome sequencing and annotation.</title>
        <authorList>
            <consortium name="The Broad Institute Genomics Platform"/>
            <consortium name="The Broad Institute Genome Sequencing Center for Infectious Disease"/>
            <person name="Wu L."/>
            <person name="Ma J."/>
        </authorList>
    </citation>
    <scope>NUCLEOTIDE SEQUENCE [LARGE SCALE GENOMIC DNA]</scope>
    <source>
        <strain evidence="8">CGMCC 4.7152</strain>
    </source>
</reference>
<evidence type="ECO:0000256" key="2">
    <source>
        <dbReference type="ARBA" id="ARBA00008520"/>
    </source>
</evidence>
<evidence type="ECO:0000256" key="5">
    <source>
        <dbReference type="ARBA" id="ARBA00049629"/>
    </source>
</evidence>
<dbReference type="Pfam" id="PF01547">
    <property type="entry name" value="SBP_bac_1"/>
    <property type="match status" value="1"/>
</dbReference>
<comment type="function">
    <text evidence="5">Part of a binding-protein-dependent transport system for a sugar.</text>
</comment>
<comment type="similarity">
    <text evidence="2">Belongs to the bacterial solute-binding protein 1 family.</text>
</comment>
<organism evidence="7 8">
    <name type="scientific">Dactylosporangium cerinum</name>
    <dbReference type="NCBI Taxonomy" id="1434730"/>
    <lineage>
        <taxon>Bacteria</taxon>
        <taxon>Bacillati</taxon>
        <taxon>Actinomycetota</taxon>
        <taxon>Actinomycetes</taxon>
        <taxon>Micromonosporales</taxon>
        <taxon>Micromonosporaceae</taxon>
        <taxon>Dactylosporangium</taxon>
    </lineage>
</organism>
<keyword evidence="8" id="KW-1185">Reference proteome</keyword>
<evidence type="ECO:0000256" key="4">
    <source>
        <dbReference type="ARBA" id="ARBA00022729"/>
    </source>
</evidence>
<dbReference type="RefSeq" id="WP_380112772.1">
    <property type="nucleotide sequence ID" value="NZ_JBHSIU010000004.1"/>
</dbReference>
<keyword evidence="4" id="KW-0732">Signal</keyword>
<evidence type="ECO:0000256" key="6">
    <source>
        <dbReference type="ARBA" id="ARBA00049753"/>
    </source>
</evidence>
<dbReference type="Proteomes" id="UP001595912">
    <property type="component" value="Unassembled WGS sequence"/>
</dbReference>
<dbReference type="EMBL" id="JBHSIU010000004">
    <property type="protein sequence ID" value="MFC4996546.1"/>
    <property type="molecule type" value="Genomic_DNA"/>
</dbReference>
<dbReference type="InterPro" id="IPR050490">
    <property type="entry name" value="Bact_solute-bd_prot1"/>
</dbReference>
<comment type="subcellular location">
    <subcellularLocation>
        <location evidence="1">Cell envelope</location>
    </subcellularLocation>
</comment>
<comment type="caution">
    <text evidence="7">The sequence shown here is derived from an EMBL/GenBank/DDBJ whole genome shotgun (WGS) entry which is preliminary data.</text>
</comment>